<dbReference type="SUPFAM" id="SSF52743">
    <property type="entry name" value="Subtilisin-like"/>
    <property type="match status" value="1"/>
</dbReference>
<evidence type="ECO:0000256" key="4">
    <source>
        <dbReference type="ARBA" id="ARBA00022825"/>
    </source>
</evidence>
<feature type="active site" description="Charge relay system" evidence="5 6">
    <location>
        <position position="487"/>
    </location>
</feature>
<evidence type="ECO:0000256" key="1">
    <source>
        <dbReference type="ARBA" id="ARBA00011073"/>
    </source>
</evidence>
<dbReference type="PROSITE" id="PS00137">
    <property type="entry name" value="SUBTILASE_HIS"/>
    <property type="match status" value="1"/>
</dbReference>
<dbReference type="Pfam" id="PF00082">
    <property type="entry name" value="Peptidase_S8"/>
    <property type="match status" value="1"/>
</dbReference>
<feature type="domain" description="Peptidase S8/S53" evidence="9">
    <location>
        <begin position="154"/>
        <end position="520"/>
    </location>
</feature>
<evidence type="ECO:0000256" key="6">
    <source>
        <dbReference type="PROSITE-ProRule" id="PRU01240"/>
    </source>
</evidence>
<dbReference type="Gene3D" id="3.40.50.200">
    <property type="entry name" value="Peptidase S8/S53 domain"/>
    <property type="match status" value="1"/>
</dbReference>
<name>A0A8T7M9E7_9CHLR</name>
<dbReference type="PANTHER" id="PTHR43806">
    <property type="entry name" value="PEPTIDASE S8"/>
    <property type="match status" value="1"/>
</dbReference>
<dbReference type="EMBL" id="CP128400">
    <property type="protein sequence ID" value="WJW68670.1"/>
    <property type="molecule type" value="Genomic_DNA"/>
</dbReference>
<dbReference type="InterPro" id="IPR036852">
    <property type="entry name" value="Peptidase_S8/S53_dom_sf"/>
</dbReference>
<keyword evidence="4 6" id="KW-0720">Serine protease</keyword>
<organism evidence="10 12">
    <name type="scientific">Candidatus Chlorohelix allophototropha</name>
    <dbReference type="NCBI Taxonomy" id="3003348"/>
    <lineage>
        <taxon>Bacteria</taxon>
        <taxon>Bacillati</taxon>
        <taxon>Chloroflexota</taxon>
        <taxon>Chloroflexia</taxon>
        <taxon>Candidatus Chloroheliales</taxon>
        <taxon>Candidatus Chloroheliaceae</taxon>
        <taxon>Candidatus Chlorohelix</taxon>
    </lineage>
</organism>
<dbReference type="GO" id="GO:0004252">
    <property type="term" value="F:serine-type endopeptidase activity"/>
    <property type="evidence" value="ECO:0007669"/>
    <property type="project" value="UniProtKB-UniRule"/>
</dbReference>
<dbReference type="InterPro" id="IPR050131">
    <property type="entry name" value="Peptidase_S8_subtilisin-like"/>
</dbReference>
<dbReference type="Proteomes" id="UP001431572">
    <property type="component" value="Chromosome 2"/>
</dbReference>
<accession>A0A8T7M9E7</accession>
<evidence type="ECO:0000313" key="10">
    <source>
        <dbReference type="EMBL" id="NWJ48739.1"/>
    </source>
</evidence>
<dbReference type="InterPro" id="IPR010916">
    <property type="entry name" value="TonB_box_CS"/>
</dbReference>
<feature type="signal peptide" evidence="8">
    <location>
        <begin position="1"/>
        <end position="25"/>
    </location>
</feature>
<keyword evidence="2 6" id="KW-0645">Protease</keyword>
<protein>
    <submittedName>
        <fullName evidence="10">S8 family serine peptidase</fullName>
    </submittedName>
</protein>
<dbReference type="PROSITE" id="PS00430">
    <property type="entry name" value="TONB_DEPENDENT_REC_1"/>
    <property type="match status" value="1"/>
</dbReference>
<evidence type="ECO:0000256" key="2">
    <source>
        <dbReference type="ARBA" id="ARBA00022670"/>
    </source>
</evidence>
<dbReference type="AlphaFoldDB" id="A0A8T7M9E7"/>
<dbReference type="InterPro" id="IPR000209">
    <property type="entry name" value="Peptidase_S8/S53_dom"/>
</dbReference>
<dbReference type="Proteomes" id="UP000521676">
    <property type="component" value="Unassembled WGS sequence"/>
</dbReference>
<feature type="active site" description="Charge relay system" evidence="5 6">
    <location>
        <position position="162"/>
    </location>
</feature>
<evidence type="ECO:0000256" key="3">
    <source>
        <dbReference type="ARBA" id="ARBA00022801"/>
    </source>
</evidence>
<evidence type="ECO:0000256" key="8">
    <source>
        <dbReference type="SAM" id="SignalP"/>
    </source>
</evidence>
<gene>
    <name evidence="10" type="ORF">HXX08_23010</name>
    <name evidence="11" type="ORF">OZ401_004286</name>
</gene>
<evidence type="ECO:0000313" key="12">
    <source>
        <dbReference type="Proteomes" id="UP000521676"/>
    </source>
</evidence>
<dbReference type="InterPro" id="IPR022398">
    <property type="entry name" value="Peptidase_S8_His-AS"/>
</dbReference>
<keyword evidence="8" id="KW-0732">Signal</keyword>
<comment type="similarity">
    <text evidence="1 6">Belongs to the peptidase S8 family.</text>
</comment>
<evidence type="ECO:0000256" key="7">
    <source>
        <dbReference type="SAM" id="MobiDB-lite"/>
    </source>
</evidence>
<reference evidence="11" key="2">
    <citation type="journal article" date="2024" name="Nature">
        <title>Anoxygenic phototroph of the Chloroflexota uses a type I reaction centre.</title>
        <authorList>
            <person name="Tsuji J.M."/>
            <person name="Shaw N.A."/>
            <person name="Nagashima S."/>
            <person name="Venkiteswaran J.J."/>
            <person name="Schiff S.L."/>
            <person name="Watanabe T."/>
            <person name="Fukui M."/>
            <person name="Hanada S."/>
            <person name="Tank M."/>
            <person name="Neufeld J.D."/>
        </authorList>
    </citation>
    <scope>NUCLEOTIDE SEQUENCE</scope>
    <source>
        <strain evidence="11">L227-S17</strain>
    </source>
</reference>
<evidence type="ECO:0000259" key="9">
    <source>
        <dbReference type="Pfam" id="PF00082"/>
    </source>
</evidence>
<proteinExistence type="inferred from homology"/>
<dbReference type="InterPro" id="IPR015500">
    <property type="entry name" value="Peptidase_S8_subtilisin-rel"/>
</dbReference>
<evidence type="ECO:0000313" key="11">
    <source>
        <dbReference type="EMBL" id="WJW68670.1"/>
    </source>
</evidence>
<reference evidence="10 12" key="1">
    <citation type="submission" date="2020-06" db="EMBL/GenBank/DDBJ databases">
        <title>Anoxygenic phototrophic Chloroflexota member uses a Type I reaction center.</title>
        <authorList>
            <person name="Tsuji J.M."/>
            <person name="Shaw N.A."/>
            <person name="Nagashima S."/>
            <person name="Venkiteswaran J."/>
            <person name="Schiff S.L."/>
            <person name="Hanada S."/>
            <person name="Tank M."/>
            <person name="Neufeld J.D."/>
        </authorList>
    </citation>
    <scope>NUCLEOTIDE SEQUENCE [LARGE SCALE GENOMIC DNA]</scope>
    <source>
        <strain evidence="10">L227-S17</strain>
    </source>
</reference>
<dbReference type="RefSeq" id="WP_341470575.1">
    <property type="nucleotide sequence ID" value="NZ_CP128400.1"/>
</dbReference>
<dbReference type="GO" id="GO:0006508">
    <property type="term" value="P:proteolysis"/>
    <property type="evidence" value="ECO:0007669"/>
    <property type="project" value="UniProtKB-KW"/>
</dbReference>
<sequence>MRSKKLGLSLSIWIMLSLVLTASFATTVSAKGQAGRYIAKAKSAADYTALRDEATKSGAKIVSDLPELNTLVVQASADSQVQLSGSLHLESLAKDQVRTLIQPEGMQTVTALKQGKLPERTRVKADPASSNPGLMWNLDRIHTQEAWKYTTGKSSVIVGVADTGLDYTHSELKNQVLDVVDLTDPTLCKDYYGLSDSELPAYFGVSPDIAPVNGDWNGHGSWIGGNIAGALDKVGINGIAPNTKLVALKISEWCGSAYDSSILNAFIYAADHGIDVVSISFGGYLDRSDPQQDAIYKAYEDVVNYAWNKGTVIVAAAGNEHLRIGDGGKVLSHGPLTIPGDPFVDYYGQYETPGGIKHVVNVSATGNVVNKSSASCPTGTFESSDATCKPSSDAHQPAGAGKKNQLTYYSNYGPRIDIAAPGGAREFNLPNADRGGTGGFPYTAVDGTTAWEEFSITSNWATQIPCFLIGDPNFYQNECYSTIQGTSMATPHVSAVIALVASYNPAIRHNPAKLVAAVKAGATNISGNATQPLSATDTSAGDRTGLLCPTGYCHLGGKAISDREAYGAGLVNALGAILESKKYNGRNSQ</sequence>
<keyword evidence="3 6" id="KW-0378">Hydrolase</keyword>
<dbReference type="PANTHER" id="PTHR43806:SF11">
    <property type="entry name" value="CEREVISIN-RELATED"/>
    <property type="match status" value="1"/>
</dbReference>
<dbReference type="PROSITE" id="PS51892">
    <property type="entry name" value="SUBTILASE"/>
    <property type="match status" value="1"/>
</dbReference>
<feature type="chain" id="PRO_5035732539" evidence="8">
    <location>
        <begin position="26"/>
        <end position="589"/>
    </location>
</feature>
<dbReference type="EMBL" id="JACATZ010000003">
    <property type="protein sequence ID" value="NWJ48739.1"/>
    <property type="molecule type" value="Genomic_DNA"/>
</dbReference>
<dbReference type="InterPro" id="IPR023828">
    <property type="entry name" value="Peptidase_S8_Ser-AS"/>
</dbReference>
<dbReference type="PRINTS" id="PR00723">
    <property type="entry name" value="SUBTILISIN"/>
</dbReference>
<feature type="region of interest" description="Disordered" evidence="7">
    <location>
        <begin position="374"/>
        <end position="401"/>
    </location>
</feature>
<feature type="compositionally biased region" description="Polar residues" evidence="7">
    <location>
        <begin position="374"/>
        <end position="394"/>
    </location>
</feature>
<dbReference type="PROSITE" id="PS00138">
    <property type="entry name" value="SUBTILASE_SER"/>
    <property type="match status" value="1"/>
</dbReference>
<evidence type="ECO:0000256" key="5">
    <source>
        <dbReference type="PIRSR" id="PIRSR615500-1"/>
    </source>
</evidence>
<feature type="active site" description="Charge relay system" evidence="5 6">
    <location>
        <position position="219"/>
    </location>
</feature>
<evidence type="ECO:0000313" key="13">
    <source>
        <dbReference type="Proteomes" id="UP001431572"/>
    </source>
</evidence>
<keyword evidence="13" id="KW-1185">Reference proteome</keyword>